<dbReference type="Proteomes" id="UP000824300">
    <property type="component" value="Chromosome"/>
</dbReference>
<evidence type="ECO:0000256" key="9">
    <source>
        <dbReference type="ARBA" id="ARBA00022989"/>
    </source>
</evidence>
<dbReference type="SMART" id="SM00388">
    <property type="entry name" value="HisKA"/>
    <property type="match status" value="1"/>
</dbReference>
<evidence type="ECO:0000256" key="10">
    <source>
        <dbReference type="ARBA" id="ARBA00023012"/>
    </source>
</evidence>
<feature type="modified residue" description="Phosphohistidine" evidence="12">
    <location>
        <position position="884"/>
    </location>
</feature>
<dbReference type="Gene3D" id="3.30.565.10">
    <property type="entry name" value="Histidine kinase-like ATPase, C-terminal domain"/>
    <property type="match status" value="1"/>
</dbReference>
<keyword evidence="5 13" id="KW-0597">Phosphoprotein</keyword>
<keyword evidence="4" id="KW-1003">Cell membrane</keyword>
<evidence type="ECO:0000259" key="19">
    <source>
        <dbReference type="PROSITE" id="PS50894"/>
    </source>
</evidence>
<feature type="modified residue" description="4-aspartylphosphate" evidence="13">
    <location>
        <position position="755"/>
    </location>
</feature>
<sequence>MDSTAAILPSSDRRGKAPAASAILLPLAGLIAFAALAYLSIALTRGEGRIAVVWLPNALAVAFLLRFRVPQEAFFLAAMYAGNLLANFYAGDSAFTAGTLALANSVEILLAIRLVRRWCGPRPDMSDTHDLGYFMVAAGLIAPMCSALVASVALLVSDGLSPTAVLRWAGSDALAMLILAPGALVLHDALSNPRMPTPREALEWLVLTGCGTTLTLAVFNQTQYPLLFLVPPIVVAHAFRLGALGTAFSTLKVALIALVFTQLGKGPINLLPVPMAMQLLVLETFLASAMVVGLPIAAVLATRDRARMELDAGRQQLALLADNITDAILRFDLDGKCTYASPSVETVLGLPPGDFLGKSAGERVHPEATRAIHDVQEALLTGKKDKERFTYRRYLDAEDGSAVHIEADCAVAFNFETGEREGIIVSARDVTTRVELERRLKRATRHAENAARAKAEFLANMSHEIRTPMNGVLGFADLLSRMDLDEDAKRYAQLIVRSGRSMMMLLNDILDISKIESGKLVLNYERVDIAQLVADCAHLHHEGAERKGISLVTTAEPDLPQCVHSDPLRLRQILLNLLGNAVKFTESGTVSLSVESEGETLAFVVEDSGIGIAPKRLDEIFAPFVQEEATTTRRFGGTGLGLSISRQLAELLGGSLTADSMPGLGSRFTLRIPMKAADGAKKEAAGTGRRATDVKRPNRGRVLLAEDHDVNRMLATAMLEELGQDVVVAQDGLEAVEAVLSEVEKDTSFDLVLMDIQMPGCDGYSATRMIRDSGVGPDSLPIIALTANAFPEDVTAAQDAGMQAHLAKPLVFEELSKALARWMPVRIVDESAAAPASLSAPRKSPEMMARWSERRKEAIQAVTEALGGNELEGARIEELARTVHKLAGTAAMFGEPGLGKKAAALERALRSGVEPGIRRQLAEELLDAA</sequence>
<dbReference type="EMBL" id="CP081296">
    <property type="protein sequence ID" value="QZD93597.1"/>
    <property type="molecule type" value="Genomic_DNA"/>
</dbReference>
<evidence type="ECO:0000259" key="17">
    <source>
        <dbReference type="PROSITE" id="PS50112"/>
    </source>
</evidence>
<dbReference type="PROSITE" id="PS50110">
    <property type="entry name" value="RESPONSE_REGULATORY"/>
    <property type="match status" value="1"/>
</dbReference>
<dbReference type="CDD" id="cd00088">
    <property type="entry name" value="HPT"/>
    <property type="match status" value="1"/>
</dbReference>
<dbReference type="PANTHER" id="PTHR45339">
    <property type="entry name" value="HYBRID SIGNAL TRANSDUCTION HISTIDINE KINASE J"/>
    <property type="match status" value="1"/>
</dbReference>
<feature type="transmembrane region" description="Helical" evidence="14">
    <location>
        <begin position="133"/>
        <end position="156"/>
    </location>
</feature>
<evidence type="ECO:0000313" key="20">
    <source>
        <dbReference type="EMBL" id="QZD93597.1"/>
    </source>
</evidence>
<evidence type="ECO:0000256" key="3">
    <source>
        <dbReference type="ARBA" id="ARBA00012438"/>
    </source>
</evidence>
<keyword evidence="8" id="KW-0067">ATP-binding</keyword>
<evidence type="ECO:0000256" key="4">
    <source>
        <dbReference type="ARBA" id="ARBA00022475"/>
    </source>
</evidence>
<gene>
    <name evidence="20" type="ORF">K3162_06230</name>
</gene>
<dbReference type="InterPro" id="IPR005467">
    <property type="entry name" value="His_kinase_dom"/>
</dbReference>
<comment type="subcellular location">
    <subcellularLocation>
        <location evidence="2">Cell membrane</location>
        <topology evidence="2">Multi-pass membrane protein</topology>
    </subcellularLocation>
</comment>
<dbReference type="Pfam" id="PF00512">
    <property type="entry name" value="HisKA"/>
    <property type="match status" value="1"/>
</dbReference>
<dbReference type="InterPro" id="IPR008207">
    <property type="entry name" value="Sig_transdc_His_kin_Hpt_dom"/>
</dbReference>
<dbReference type="InterPro" id="IPR036641">
    <property type="entry name" value="HPT_dom_sf"/>
</dbReference>
<evidence type="ECO:0000256" key="7">
    <source>
        <dbReference type="ARBA" id="ARBA00022741"/>
    </source>
</evidence>
<feature type="transmembrane region" description="Helical" evidence="14">
    <location>
        <begin position="168"/>
        <end position="189"/>
    </location>
</feature>
<dbReference type="PROSITE" id="PS50109">
    <property type="entry name" value="HIS_KIN"/>
    <property type="match status" value="1"/>
</dbReference>
<dbReference type="Pfam" id="PF05231">
    <property type="entry name" value="MASE1"/>
    <property type="match status" value="1"/>
</dbReference>
<dbReference type="Pfam" id="PF02518">
    <property type="entry name" value="HATPase_c"/>
    <property type="match status" value="1"/>
</dbReference>
<dbReference type="EC" id="2.7.13.3" evidence="3"/>
<feature type="domain" description="HPt" evidence="19">
    <location>
        <begin position="840"/>
        <end position="929"/>
    </location>
</feature>
<dbReference type="Pfam" id="PF00989">
    <property type="entry name" value="PAS"/>
    <property type="match status" value="1"/>
</dbReference>
<feature type="transmembrane region" description="Helical" evidence="14">
    <location>
        <begin position="280"/>
        <end position="301"/>
    </location>
</feature>
<dbReference type="CDD" id="cd00130">
    <property type="entry name" value="PAS"/>
    <property type="match status" value="1"/>
</dbReference>
<feature type="domain" description="PAS" evidence="17">
    <location>
        <begin position="313"/>
        <end position="383"/>
    </location>
</feature>
<dbReference type="Pfam" id="PF01627">
    <property type="entry name" value="Hpt"/>
    <property type="match status" value="1"/>
</dbReference>
<dbReference type="CDD" id="cd00082">
    <property type="entry name" value="HisKA"/>
    <property type="match status" value="1"/>
</dbReference>
<dbReference type="SUPFAM" id="SSF55785">
    <property type="entry name" value="PYP-like sensor domain (PAS domain)"/>
    <property type="match status" value="1"/>
</dbReference>
<keyword evidence="11 14" id="KW-0472">Membrane</keyword>
<dbReference type="InterPro" id="IPR001789">
    <property type="entry name" value="Sig_transdc_resp-reg_receiver"/>
</dbReference>
<name>A0ABX8ZXM1_9SPHN</name>
<dbReference type="Gene3D" id="1.10.287.130">
    <property type="match status" value="1"/>
</dbReference>
<protein>
    <recommendedName>
        <fullName evidence="3">histidine kinase</fullName>
        <ecNumber evidence="3">2.7.13.3</ecNumber>
    </recommendedName>
</protein>
<evidence type="ECO:0000256" key="8">
    <source>
        <dbReference type="ARBA" id="ARBA00022840"/>
    </source>
</evidence>
<dbReference type="Gene3D" id="3.40.50.2300">
    <property type="match status" value="1"/>
</dbReference>
<evidence type="ECO:0000313" key="21">
    <source>
        <dbReference type="Proteomes" id="UP000824300"/>
    </source>
</evidence>
<dbReference type="SMART" id="SM00091">
    <property type="entry name" value="PAS"/>
    <property type="match status" value="1"/>
</dbReference>
<dbReference type="SUPFAM" id="SSF47384">
    <property type="entry name" value="Homodimeric domain of signal transducing histidine kinase"/>
    <property type="match status" value="1"/>
</dbReference>
<evidence type="ECO:0000256" key="2">
    <source>
        <dbReference type="ARBA" id="ARBA00004651"/>
    </source>
</evidence>
<dbReference type="CDD" id="cd17546">
    <property type="entry name" value="REC_hyHK_CKI1_RcsC-like"/>
    <property type="match status" value="1"/>
</dbReference>
<dbReference type="InterPro" id="IPR007895">
    <property type="entry name" value="MASE1"/>
</dbReference>
<evidence type="ECO:0000256" key="12">
    <source>
        <dbReference type="PROSITE-ProRule" id="PRU00110"/>
    </source>
</evidence>
<reference evidence="20 21" key="1">
    <citation type="submission" date="2021-08" db="EMBL/GenBank/DDBJ databases">
        <title>Comparative Genomics Analysis of the Genus Qipengyuania Reveals Extensive Genetic Diversity and Metabolic Versatility, Including the Description of Fifteen Novel Species.</title>
        <authorList>
            <person name="Liu Y."/>
        </authorList>
    </citation>
    <scope>NUCLEOTIDE SEQUENCE [LARGE SCALE GENOMIC DNA]</scope>
    <source>
        <strain evidence="20 21">1NDW3</strain>
    </source>
</reference>
<keyword evidence="21" id="KW-1185">Reference proteome</keyword>
<dbReference type="InterPro" id="IPR035965">
    <property type="entry name" value="PAS-like_dom_sf"/>
</dbReference>
<evidence type="ECO:0000256" key="14">
    <source>
        <dbReference type="SAM" id="Phobius"/>
    </source>
</evidence>
<dbReference type="InterPro" id="IPR004358">
    <property type="entry name" value="Sig_transdc_His_kin-like_C"/>
</dbReference>
<dbReference type="SMART" id="SM00387">
    <property type="entry name" value="HATPase_c"/>
    <property type="match status" value="1"/>
</dbReference>
<evidence type="ECO:0000256" key="1">
    <source>
        <dbReference type="ARBA" id="ARBA00000085"/>
    </source>
</evidence>
<evidence type="ECO:0000256" key="13">
    <source>
        <dbReference type="PROSITE-ProRule" id="PRU00169"/>
    </source>
</evidence>
<keyword evidence="7" id="KW-0547">Nucleotide-binding</keyword>
<dbReference type="Gene3D" id="1.20.120.160">
    <property type="entry name" value="HPT domain"/>
    <property type="match status" value="1"/>
</dbReference>
<feature type="domain" description="Response regulatory" evidence="16">
    <location>
        <begin position="701"/>
        <end position="823"/>
    </location>
</feature>
<dbReference type="PROSITE" id="PS50112">
    <property type="entry name" value="PAS"/>
    <property type="match status" value="1"/>
</dbReference>
<dbReference type="InterPro" id="IPR000700">
    <property type="entry name" value="PAS-assoc_C"/>
</dbReference>
<comment type="catalytic activity">
    <reaction evidence="1">
        <text>ATP + protein L-histidine = ADP + protein N-phospho-L-histidine.</text>
        <dbReference type="EC" id="2.7.13.3"/>
    </reaction>
</comment>
<dbReference type="PRINTS" id="PR00344">
    <property type="entry name" value="BCTRLSENSOR"/>
</dbReference>
<dbReference type="PROSITE" id="PS50113">
    <property type="entry name" value="PAC"/>
    <property type="match status" value="1"/>
</dbReference>
<proteinExistence type="predicted"/>
<dbReference type="NCBIfam" id="TIGR00229">
    <property type="entry name" value="sensory_box"/>
    <property type="match status" value="1"/>
</dbReference>
<dbReference type="SUPFAM" id="SSF52172">
    <property type="entry name" value="CheY-like"/>
    <property type="match status" value="1"/>
</dbReference>
<dbReference type="InterPro" id="IPR003594">
    <property type="entry name" value="HATPase_dom"/>
</dbReference>
<organism evidence="20 21">
    <name type="scientific">Qipengyuania xiapuensis</name>
    <dbReference type="NCBI Taxonomy" id="2867236"/>
    <lineage>
        <taxon>Bacteria</taxon>
        <taxon>Pseudomonadati</taxon>
        <taxon>Pseudomonadota</taxon>
        <taxon>Alphaproteobacteria</taxon>
        <taxon>Sphingomonadales</taxon>
        <taxon>Erythrobacteraceae</taxon>
        <taxon>Qipengyuania</taxon>
    </lineage>
</organism>
<dbReference type="InterPro" id="IPR036097">
    <property type="entry name" value="HisK_dim/P_sf"/>
</dbReference>
<dbReference type="RefSeq" id="WP_221429281.1">
    <property type="nucleotide sequence ID" value="NZ_CP081296.1"/>
</dbReference>
<evidence type="ECO:0000256" key="5">
    <source>
        <dbReference type="ARBA" id="ARBA00022553"/>
    </source>
</evidence>
<accession>A0ABX8ZXM1</accession>
<evidence type="ECO:0000259" key="18">
    <source>
        <dbReference type="PROSITE" id="PS50113"/>
    </source>
</evidence>
<dbReference type="Gene3D" id="3.30.450.20">
    <property type="entry name" value="PAS domain"/>
    <property type="match status" value="1"/>
</dbReference>
<keyword evidence="9 14" id="KW-1133">Transmembrane helix</keyword>
<dbReference type="PANTHER" id="PTHR45339:SF1">
    <property type="entry name" value="HYBRID SIGNAL TRANSDUCTION HISTIDINE KINASE J"/>
    <property type="match status" value="1"/>
</dbReference>
<evidence type="ECO:0000259" key="16">
    <source>
        <dbReference type="PROSITE" id="PS50110"/>
    </source>
</evidence>
<feature type="domain" description="Histidine kinase" evidence="15">
    <location>
        <begin position="460"/>
        <end position="676"/>
    </location>
</feature>
<feature type="transmembrane region" description="Helical" evidence="14">
    <location>
        <begin position="51"/>
        <end position="69"/>
    </location>
</feature>
<dbReference type="SUPFAM" id="SSF55874">
    <property type="entry name" value="ATPase domain of HSP90 chaperone/DNA topoisomerase II/histidine kinase"/>
    <property type="match status" value="1"/>
</dbReference>
<feature type="transmembrane region" description="Helical" evidence="14">
    <location>
        <begin position="20"/>
        <end position="39"/>
    </location>
</feature>
<dbReference type="PROSITE" id="PS50894">
    <property type="entry name" value="HPT"/>
    <property type="match status" value="1"/>
</dbReference>
<feature type="transmembrane region" description="Helical" evidence="14">
    <location>
        <begin position="201"/>
        <end position="219"/>
    </location>
</feature>
<evidence type="ECO:0000259" key="15">
    <source>
        <dbReference type="PROSITE" id="PS50109"/>
    </source>
</evidence>
<dbReference type="SUPFAM" id="SSF47226">
    <property type="entry name" value="Histidine-containing phosphotransfer domain, HPT domain"/>
    <property type="match status" value="1"/>
</dbReference>
<keyword evidence="6 14" id="KW-0812">Transmembrane</keyword>
<evidence type="ECO:0000256" key="6">
    <source>
        <dbReference type="ARBA" id="ARBA00022692"/>
    </source>
</evidence>
<dbReference type="InterPro" id="IPR011006">
    <property type="entry name" value="CheY-like_superfamily"/>
</dbReference>
<dbReference type="Pfam" id="PF00072">
    <property type="entry name" value="Response_reg"/>
    <property type="match status" value="1"/>
</dbReference>
<dbReference type="InterPro" id="IPR036890">
    <property type="entry name" value="HATPase_C_sf"/>
</dbReference>
<dbReference type="InterPro" id="IPR000014">
    <property type="entry name" value="PAS"/>
</dbReference>
<dbReference type="CDD" id="cd16922">
    <property type="entry name" value="HATPase_EvgS-ArcB-TorS-like"/>
    <property type="match status" value="1"/>
</dbReference>
<dbReference type="InterPro" id="IPR003661">
    <property type="entry name" value="HisK_dim/P_dom"/>
</dbReference>
<dbReference type="InterPro" id="IPR013767">
    <property type="entry name" value="PAS_fold"/>
</dbReference>
<dbReference type="SMART" id="SM00448">
    <property type="entry name" value="REC"/>
    <property type="match status" value="1"/>
</dbReference>
<feature type="domain" description="PAC" evidence="18">
    <location>
        <begin position="388"/>
        <end position="442"/>
    </location>
</feature>
<evidence type="ECO:0000256" key="11">
    <source>
        <dbReference type="ARBA" id="ARBA00023136"/>
    </source>
</evidence>
<keyword evidence="10" id="KW-0902">Two-component regulatory system</keyword>